<accession>A0A271KIL8</accession>
<gene>
    <name evidence="3" type="ORF">CIT31_15745</name>
</gene>
<keyword evidence="2" id="KW-1133">Transmembrane helix</keyword>
<keyword evidence="2" id="KW-0472">Membrane</keyword>
<evidence type="ECO:0000256" key="1">
    <source>
        <dbReference type="SAM" id="MobiDB-lite"/>
    </source>
</evidence>
<protein>
    <submittedName>
        <fullName evidence="3">Uncharacterized protein</fullName>
    </submittedName>
</protein>
<sequence length="111" mass="11366">MTTDAPNRRSPARARGDIDAGREGDKTPGVDPAAAPMETDAEAAGNVPVESAHPVRGRAKFANAATYANAMRPLEGEAAIQPGSYGPVLVIVIVVIVAAAVFISAAMLRLS</sequence>
<organism evidence="3 4">
    <name type="scientific">Mesorhizobium wenxiniae</name>
    <dbReference type="NCBI Taxonomy" id="2014805"/>
    <lineage>
        <taxon>Bacteria</taxon>
        <taxon>Pseudomonadati</taxon>
        <taxon>Pseudomonadota</taxon>
        <taxon>Alphaproteobacteria</taxon>
        <taxon>Hyphomicrobiales</taxon>
        <taxon>Phyllobacteriaceae</taxon>
        <taxon>Mesorhizobium</taxon>
    </lineage>
</organism>
<dbReference type="AlphaFoldDB" id="A0A271KIL8"/>
<dbReference type="Proteomes" id="UP000215931">
    <property type="component" value="Unassembled WGS sequence"/>
</dbReference>
<feature type="region of interest" description="Disordered" evidence="1">
    <location>
        <begin position="1"/>
        <end position="49"/>
    </location>
</feature>
<evidence type="ECO:0000313" key="3">
    <source>
        <dbReference type="EMBL" id="PAP95612.1"/>
    </source>
</evidence>
<keyword evidence="2" id="KW-0812">Transmembrane</keyword>
<proteinExistence type="predicted"/>
<feature type="compositionally biased region" description="Basic and acidic residues" evidence="1">
    <location>
        <begin position="14"/>
        <end position="28"/>
    </location>
</feature>
<comment type="caution">
    <text evidence="3">The sequence shown here is derived from an EMBL/GenBank/DDBJ whole genome shotgun (WGS) entry which is preliminary data.</text>
</comment>
<dbReference type="EMBL" id="NPKH01000020">
    <property type="protein sequence ID" value="PAP95612.1"/>
    <property type="molecule type" value="Genomic_DNA"/>
</dbReference>
<evidence type="ECO:0000256" key="2">
    <source>
        <dbReference type="SAM" id="Phobius"/>
    </source>
</evidence>
<feature type="compositionally biased region" description="Low complexity" evidence="1">
    <location>
        <begin position="31"/>
        <end position="44"/>
    </location>
</feature>
<evidence type="ECO:0000313" key="4">
    <source>
        <dbReference type="Proteomes" id="UP000215931"/>
    </source>
</evidence>
<name>A0A271KIL8_9HYPH</name>
<reference evidence="3 4" key="1">
    <citation type="submission" date="2017-08" db="EMBL/GenBank/DDBJ databases">
        <title>Mesorhizobium wenxinae sp. nov., a novel rhizobial species isolated from root nodules of chickpea (Cicer arietinum L.).</title>
        <authorList>
            <person name="Zhang J."/>
        </authorList>
    </citation>
    <scope>NUCLEOTIDE SEQUENCE [LARGE SCALE GENOMIC DNA]</scope>
    <source>
        <strain evidence="4">WYCCWR 10019</strain>
    </source>
</reference>
<keyword evidence="4" id="KW-1185">Reference proteome</keyword>
<feature type="transmembrane region" description="Helical" evidence="2">
    <location>
        <begin position="88"/>
        <end position="108"/>
    </location>
</feature>